<protein>
    <submittedName>
        <fullName evidence="1">Uncharacterized protein</fullName>
    </submittedName>
</protein>
<organism evidence="1 2">
    <name type="scientific">Cedecea neteri</name>
    <dbReference type="NCBI Taxonomy" id="158822"/>
    <lineage>
        <taxon>Bacteria</taxon>
        <taxon>Pseudomonadati</taxon>
        <taxon>Pseudomonadota</taxon>
        <taxon>Gammaproteobacteria</taxon>
        <taxon>Enterobacterales</taxon>
        <taxon>Enterobacteriaceae</taxon>
        <taxon>Cedecea</taxon>
    </lineage>
</organism>
<accession>A0A2X3KZQ6</accession>
<gene>
    <name evidence="1" type="ORF">NCTC12120_05111</name>
</gene>
<sequence length="102" mass="11748">MARRHVKAEQHADKQENCAHHDPASWLYFSHSGFNSCCQTAIVEIARMAIANDPFAVDQEKFPARRTRRDPAPACRYRQKGLSMYGFPRSRSQLIALWRSSL</sequence>
<dbReference type="Proteomes" id="UP000251197">
    <property type="component" value="Unassembled WGS sequence"/>
</dbReference>
<dbReference type="EMBL" id="UAVU01000008">
    <property type="protein sequence ID" value="SQC91929.1"/>
    <property type="molecule type" value="Genomic_DNA"/>
</dbReference>
<reference evidence="1 2" key="1">
    <citation type="submission" date="2018-06" db="EMBL/GenBank/DDBJ databases">
        <authorList>
            <consortium name="Pathogen Informatics"/>
            <person name="Doyle S."/>
        </authorList>
    </citation>
    <scope>NUCLEOTIDE SEQUENCE [LARGE SCALE GENOMIC DNA]</scope>
    <source>
        <strain evidence="1 2">NCTC12120</strain>
    </source>
</reference>
<dbReference type="AlphaFoldDB" id="A0A2X3KZQ6"/>
<evidence type="ECO:0000313" key="2">
    <source>
        <dbReference type="Proteomes" id="UP000251197"/>
    </source>
</evidence>
<evidence type="ECO:0000313" key="1">
    <source>
        <dbReference type="EMBL" id="SQC91929.1"/>
    </source>
</evidence>
<proteinExistence type="predicted"/>
<name>A0A2X3KZQ6_9ENTR</name>